<evidence type="ECO:0000256" key="1">
    <source>
        <dbReference type="ARBA" id="ARBA00022450"/>
    </source>
</evidence>
<reference evidence="6" key="2">
    <citation type="submission" date="2015-01" db="EMBL/GenBank/DDBJ databases">
        <title>Evolutionary Origins and Diversification of the Mycorrhizal Mutualists.</title>
        <authorList>
            <consortium name="DOE Joint Genome Institute"/>
            <consortium name="Mycorrhizal Genomics Consortium"/>
            <person name="Kohler A."/>
            <person name="Kuo A."/>
            <person name="Nagy L.G."/>
            <person name="Floudas D."/>
            <person name="Copeland A."/>
            <person name="Barry K.W."/>
            <person name="Cichocki N."/>
            <person name="Veneault-Fourrey C."/>
            <person name="LaButti K."/>
            <person name="Lindquist E.A."/>
            <person name="Lipzen A."/>
            <person name="Lundell T."/>
            <person name="Morin E."/>
            <person name="Murat C."/>
            <person name="Riley R."/>
            <person name="Ohm R."/>
            <person name="Sun H."/>
            <person name="Tunlid A."/>
            <person name="Henrissat B."/>
            <person name="Grigoriev I.V."/>
            <person name="Hibbett D.S."/>
            <person name="Martin F."/>
        </authorList>
    </citation>
    <scope>NUCLEOTIDE SEQUENCE [LARGE SCALE GENOMIC DNA]</scope>
    <source>
        <strain evidence="6">F 1598</strain>
    </source>
</reference>
<feature type="domain" description="Carrier" evidence="4">
    <location>
        <begin position="125"/>
        <end position="200"/>
    </location>
</feature>
<dbReference type="OrthoDB" id="3262474at2759"/>
<protein>
    <recommendedName>
        <fullName evidence="4">Carrier domain-containing protein</fullName>
    </recommendedName>
</protein>
<dbReference type="Gene3D" id="3.90.25.70">
    <property type="match status" value="1"/>
</dbReference>
<dbReference type="Pfam" id="PF18325">
    <property type="entry name" value="Fas_alpha_ACP"/>
    <property type="match status" value="1"/>
</dbReference>
<evidence type="ECO:0000256" key="3">
    <source>
        <dbReference type="ARBA" id="ARBA00022679"/>
    </source>
</evidence>
<dbReference type="Proteomes" id="UP000054166">
    <property type="component" value="Unassembled WGS sequence"/>
</dbReference>
<dbReference type="STRING" id="765440.A0A0C3EW36"/>
<dbReference type="PANTHER" id="PTHR10982">
    <property type="entry name" value="MALONYL COA-ACYL CARRIER PROTEIN TRANSACYLASE"/>
    <property type="match status" value="1"/>
</dbReference>
<accession>A0A0C3EW36</accession>
<dbReference type="AlphaFoldDB" id="A0A0C3EW36"/>
<keyword evidence="3" id="KW-0808">Transferase</keyword>
<name>A0A0C3EW36_PILCF</name>
<evidence type="ECO:0000259" key="4">
    <source>
        <dbReference type="PROSITE" id="PS50075"/>
    </source>
</evidence>
<evidence type="ECO:0000313" key="5">
    <source>
        <dbReference type="EMBL" id="KIM72031.1"/>
    </source>
</evidence>
<dbReference type="EMBL" id="KN833171">
    <property type="protein sequence ID" value="KIM72031.1"/>
    <property type="molecule type" value="Genomic_DNA"/>
</dbReference>
<gene>
    <name evidence="5" type="ORF">PILCRDRAFT_82243</name>
</gene>
<dbReference type="InParanoid" id="A0A0C3EW36"/>
<reference evidence="5 6" key="1">
    <citation type="submission" date="2014-04" db="EMBL/GenBank/DDBJ databases">
        <authorList>
            <consortium name="DOE Joint Genome Institute"/>
            <person name="Kuo A."/>
            <person name="Tarkka M."/>
            <person name="Buscot F."/>
            <person name="Kohler A."/>
            <person name="Nagy L.G."/>
            <person name="Floudas D."/>
            <person name="Copeland A."/>
            <person name="Barry K.W."/>
            <person name="Cichocki N."/>
            <person name="Veneault-Fourrey C."/>
            <person name="LaButti K."/>
            <person name="Lindquist E.A."/>
            <person name="Lipzen A."/>
            <person name="Lundell T."/>
            <person name="Morin E."/>
            <person name="Murat C."/>
            <person name="Sun H."/>
            <person name="Tunlid A."/>
            <person name="Henrissat B."/>
            <person name="Grigoriev I.V."/>
            <person name="Hibbett D.S."/>
            <person name="Martin F."/>
            <person name="Nordberg H.P."/>
            <person name="Cantor M.N."/>
            <person name="Hua S.X."/>
        </authorList>
    </citation>
    <scope>NUCLEOTIDE SEQUENCE [LARGE SCALE GENOMIC DNA]</scope>
    <source>
        <strain evidence="5 6">F 1598</strain>
    </source>
</reference>
<sequence length="235" mass="25674">PQHRQKPAYIIPVELLAYQFTSPVRWIETQDLLFKVFAFKRFIEIDPSPTLTGMAMRTLKAKYEAQDDSITHPHVILCHARNGKEMYYQSHSDLAPAISPPPVQTAATPVTVPSGPAMSVDDIPIKANDVLNVIVAQKLKKKVEEVPLSKSIKDLVGGKSILQNEILGDLQMEFMSAPEKGEELPLEELNATLGVGHSGALGKYTLGLVSRMVGGKMPGGFNITSIKVCLSKAWG</sequence>
<dbReference type="PROSITE" id="PS50075">
    <property type="entry name" value="CARRIER"/>
    <property type="match status" value="1"/>
</dbReference>
<keyword evidence="6" id="KW-1185">Reference proteome</keyword>
<dbReference type="FunFam" id="3.90.25.70:FF:000001">
    <property type="entry name" value="Fatty acid synthase subunit alpha"/>
    <property type="match status" value="1"/>
</dbReference>
<organism evidence="5 6">
    <name type="scientific">Piloderma croceum (strain F 1598)</name>
    <dbReference type="NCBI Taxonomy" id="765440"/>
    <lineage>
        <taxon>Eukaryota</taxon>
        <taxon>Fungi</taxon>
        <taxon>Dikarya</taxon>
        <taxon>Basidiomycota</taxon>
        <taxon>Agaricomycotina</taxon>
        <taxon>Agaricomycetes</taxon>
        <taxon>Agaricomycetidae</taxon>
        <taxon>Atheliales</taxon>
        <taxon>Atheliaceae</taxon>
        <taxon>Piloderma</taxon>
    </lineage>
</organism>
<feature type="non-terminal residue" evidence="5">
    <location>
        <position position="1"/>
    </location>
</feature>
<dbReference type="HOGENOM" id="CLU_1182624_0_0_1"/>
<dbReference type="PANTHER" id="PTHR10982:SF21">
    <property type="entry name" value="FATTY ACID SYNTHASE SUBUNIT BETA"/>
    <property type="match status" value="1"/>
</dbReference>
<keyword evidence="1" id="KW-0596">Phosphopantetheine</keyword>
<evidence type="ECO:0000313" key="6">
    <source>
        <dbReference type="Proteomes" id="UP000054166"/>
    </source>
</evidence>
<dbReference type="InterPro" id="IPR050830">
    <property type="entry name" value="Fungal_FAS"/>
</dbReference>
<keyword evidence="2" id="KW-0597">Phosphoprotein</keyword>
<proteinExistence type="predicted"/>
<dbReference type="InterPro" id="IPR016035">
    <property type="entry name" value="Acyl_Trfase/lysoPLipase"/>
</dbReference>
<dbReference type="InterPro" id="IPR009081">
    <property type="entry name" value="PP-bd_ACP"/>
</dbReference>
<dbReference type="InterPro" id="IPR040899">
    <property type="entry name" value="Fas_alpha_ACP"/>
</dbReference>
<evidence type="ECO:0000256" key="2">
    <source>
        <dbReference type="ARBA" id="ARBA00022553"/>
    </source>
</evidence>
<dbReference type="GO" id="GO:0008897">
    <property type="term" value="F:holo-[acyl-carrier-protein] synthase activity"/>
    <property type="evidence" value="ECO:0007669"/>
    <property type="project" value="InterPro"/>
</dbReference>
<dbReference type="SUPFAM" id="SSF52151">
    <property type="entry name" value="FabD/lysophospholipase-like"/>
    <property type="match status" value="1"/>
</dbReference>